<accession>A0A133VFR9</accession>
<proteinExistence type="predicted"/>
<organism evidence="1 2">
    <name type="scientific">candidate division MSBL1 archaeon SCGC-AAA382A13</name>
    <dbReference type="NCBI Taxonomy" id="1698279"/>
    <lineage>
        <taxon>Archaea</taxon>
        <taxon>Methanobacteriati</taxon>
        <taxon>Methanobacteriota</taxon>
        <taxon>candidate division MSBL1</taxon>
    </lineage>
</organism>
<dbReference type="AlphaFoldDB" id="A0A133VFR9"/>
<protein>
    <recommendedName>
        <fullName evidence="3">Polymerase nucleotidyl transferase domain-containing protein</fullName>
    </recommendedName>
</protein>
<comment type="caution">
    <text evidence="1">The sequence shown here is derived from an EMBL/GenBank/DDBJ whole genome shotgun (WGS) entry which is preliminary data.</text>
</comment>
<evidence type="ECO:0000313" key="1">
    <source>
        <dbReference type="EMBL" id="KXB05291.1"/>
    </source>
</evidence>
<dbReference type="Proteomes" id="UP000070311">
    <property type="component" value="Unassembled WGS sequence"/>
</dbReference>
<reference evidence="1 2" key="1">
    <citation type="journal article" date="2016" name="Sci. Rep.">
        <title>Metabolic traits of an uncultured archaeal lineage -MSBL1- from brine pools of the Red Sea.</title>
        <authorList>
            <person name="Mwirichia R."/>
            <person name="Alam I."/>
            <person name="Rashid M."/>
            <person name="Vinu M."/>
            <person name="Ba-Alawi W."/>
            <person name="Anthony Kamau A."/>
            <person name="Kamanda Ngugi D."/>
            <person name="Goker M."/>
            <person name="Klenk H.P."/>
            <person name="Bajic V."/>
            <person name="Stingl U."/>
        </authorList>
    </citation>
    <scope>NUCLEOTIDE SEQUENCE [LARGE SCALE GENOMIC DNA]</scope>
    <source>
        <strain evidence="1">SCGC-AAA382A13</strain>
    </source>
</reference>
<name>A0A133VFR9_9EURY</name>
<evidence type="ECO:0008006" key="3">
    <source>
        <dbReference type="Google" id="ProtNLM"/>
    </source>
</evidence>
<dbReference type="EMBL" id="LHYD01000021">
    <property type="protein sequence ID" value="KXB05291.1"/>
    <property type="molecule type" value="Genomic_DNA"/>
</dbReference>
<evidence type="ECO:0000313" key="2">
    <source>
        <dbReference type="Proteomes" id="UP000070311"/>
    </source>
</evidence>
<gene>
    <name evidence="1" type="ORF">AKJ50_01335</name>
</gene>
<keyword evidence="2" id="KW-1185">Reference proteome</keyword>
<sequence length="259" mass="30169">MDRDNREVRKFVSCALEAIDNPVMLLICGSAAHDEMTKLSDIDGNAFVVPTRSDELSTLKKNFETIAREKYGKNTRGGFYEPHWSLFVYPEEAIKDKDTFSNHLNGLPADFTMFNLKHNTILVHGEDRRPEIPVQYSEDMIDEWASFAPSYHLHRAEELSVREKYTKACYALSRSILQVSRVVVWKEAGCVSSSYERIVDSVKDYLESPLPEWALRKRKEDFKSRPEELEERLEPAGNLLRKIIRKYVRKKSRFPSIFR</sequence>